<name>A0ABV5GMM1_9FLAO</name>
<accession>A0ABV5GMM1</accession>
<dbReference type="EMBL" id="JBHMEY010000014">
    <property type="protein sequence ID" value="MFB9096241.1"/>
    <property type="molecule type" value="Genomic_DNA"/>
</dbReference>
<organism evidence="1 2">
    <name type="scientific">Flavobacterium jumunjinense</name>
    <dbReference type="NCBI Taxonomy" id="998845"/>
    <lineage>
        <taxon>Bacteria</taxon>
        <taxon>Pseudomonadati</taxon>
        <taxon>Bacteroidota</taxon>
        <taxon>Flavobacteriia</taxon>
        <taxon>Flavobacteriales</taxon>
        <taxon>Flavobacteriaceae</taxon>
        <taxon>Flavobacterium</taxon>
    </lineage>
</organism>
<keyword evidence="2" id="KW-1185">Reference proteome</keyword>
<evidence type="ECO:0000313" key="2">
    <source>
        <dbReference type="Proteomes" id="UP001589607"/>
    </source>
</evidence>
<reference evidence="1 2" key="1">
    <citation type="submission" date="2024-09" db="EMBL/GenBank/DDBJ databases">
        <authorList>
            <person name="Sun Q."/>
            <person name="Mori K."/>
        </authorList>
    </citation>
    <scope>NUCLEOTIDE SEQUENCE [LARGE SCALE GENOMIC DNA]</scope>
    <source>
        <strain evidence="1 2">CECT 7955</strain>
    </source>
</reference>
<sequence length="342" mass="37306">MKKLNLLNNRTGSKTSLFKTLLVFTLSTFILTSCETSDDNDCDTCNIPTNAEFAALKEDALASITQEFQLNTTNGTTTFTSANGVEIDINPNCITLNGTIVSGVIDIKYIELFDAGKMLTTNKPTMGLLPNGDKSMLISGGEFYINATQNGQQLELTCSMNLRIPSDLTEEEAGMTLWNGTFDANGDLEWAEEIDPVGTQGGVFLEQGPAGNAQYYAFFNNFGWTNVDKFYNFTGPKTQILATVPTGYNYGNSAVYLHYDGEGNALAHLDTYDAATGQFSEHYGQIPIGLNCHIIFATEENGQWRYAIKPVTITANEIYNFTLPETILGTEAQLVAAINALP</sequence>
<gene>
    <name evidence="1" type="ORF">ACFFVF_06920</name>
</gene>
<dbReference type="PROSITE" id="PS51257">
    <property type="entry name" value="PROKAR_LIPOPROTEIN"/>
    <property type="match status" value="1"/>
</dbReference>
<evidence type="ECO:0008006" key="3">
    <source>
        <dbReference type="Google" id="ProtNLM"/>
    </source>
</evidence>
<evidence type="ECO:0000313" key="1">
    <source>
        <dbReference type="EMBL" id="MFB9096241.1"/>
    </source>
</evidence>
<dbReference type="Proteomes" id="UP001589607">
    <property type="component" value="Unassembled WGS sequence"/>
</dbReference>
<dbReference type="RefSeq" id="WP_236458270.1">
    <property type="nucleotide sequence ID" value="NZ_CBCSGE010000009.1"/>
</dbReference>
<protein>
    <recommendedName>
        <fullName evidence="3">Lipoprotein</fullName>
    </recommendedName>
</protein>
<proteinExistence type="predicted"/>
<comment type="caution">
    <text evidence="1">The sequence shown here is derived from an EMBL/GenBank/DDBJ whole genome shotgun (WGS) entry which is preliminary data.</text>
</comment>